<gene>
    <name evidence="4" type="ORF">KBB96_12350</name>
</gene>
<evidence type="ECO:0008006" key="6">
    <source>
        <dbReference type="Google" id="ProtNLM"/>
    </source>
</evidence>
<evidence type="ECO:0000256" key="3">
    <source>
        <dbReference type="SAM" id="SignalP"/>
    </source>
</evidence>
<reference evidence="4" key="1">
    <citation type="submission" date="2021-04" db="EMBL/GenBank/DDBJ databases">
        <title>Luteolibacter sp. 32A isolated from the skin of an Anderson's salamander (Ambystoma andersonii).</title>
        <authorList>
            <person name="Spergser J."/>
            <person name="Busse H.-J."/>
        </authorList>
    </citation>
    <scope>NUCLEOTIDE SEQUENCE</scope>
    <source>
        <strain evidence="4">32A</strain>
    </source>
</reference>
<evidence type="ECO:0000313" key="5">
    <source>
        <dbReference type="Proteomes" id="UP000676169"/>
    </source>
</evidence>
<keyword evidence="1 3" id="KW-0732">Signal</keyword>
<dbReference type="AlphaFoldDB" id="A0A975G5F2"/>
<keyword evidence="2" id="KW-1133">Transmembrane helix</keyword>
<evidence type="ECO:0000256" key="2">
    <source>
        <dbReference type="SAM" id="Phobius"/>
    </source>
</evidence>
<protein>
    <recommendedName>
        <fullName evidence="6">PEP-CTERM sorting domain-containing protein</fullName>
    </recommendedName>
</protein>
<keyword evidence="2" id="KW-0472">Membrane</keyword>
<dbReference type="EMBL" id="CP073100">
    <property type="protein sequence ID" value="QUE49662.1"/>
    <property type="molecule type" value="Genomic_DNA"/>
</dbReference>
<evidence type="ECO:0000313" key="4">
    <source>
        <dbReference type="EMBL" id="QUE49662.1"/>
    </source>
</evidence>
<organism evidence="4 5">
    <name type="scientific">Luteolibacter ambystomatis</name>
    <dbReference type="NCBI Taxonomy" id="2824561"/>
    <lineage>
        <taxon>Bacteria</taxon>
        <taxon>Pseudomonadati</taxon>
        <taxon>Verrucomicrobiota</taxon>
        <taxon>Verrucomicrobiia</taxon>
        <taxon>Verrucomicrobiales</taxon>
        <taxon>Verrucomicrobiaceae</taxon>
        <taxon>Luteolibacter</taxon>
    </lineage>
</organism>
<dbReference type="InterPro" id="IPR013425">
    <property type="entry name" value="Autotrns_rpt"/>
</dbReference>
<feature type="chain" id="PRO_5036963059" description="PEP-CTERM sorting domain-containing protein" evidence="3">
    <location>
        <begin position="31"/>
        <end position="622"/>
    </location>
</feature>
<sequence length="622" mass="60954">MTPRLPSSLSLFAPAAIAFSLGFPTPSAHATITPTGNTYIAPNYTSTWIGYTGNGTLRVDGDSDYVTNALSVGQSAGVTATVTVSGVGSTLTTNQSVFIASSGTANLILQSGAVMTSNGLPTSPTFYGVTVGSSSGGKGTVSVDGDGTKWIIPNMSLSVGSTNGTGSVTVNHGGLISSSGLGVSPGSTLLITGTDPVTHAASTVNTGSFLVDSTVTGGATVSAGGILNSNGVSTIGSFLGRTGTMTVTGQGSQWNAVGLLNLGSSSGTGSLTVADGALVSVSNTGSASGTGNGLLTLGGSPQSSNPGTPASTGNLYIGNGGAAGRLNLAEINGYYSTSTNPPTVPAVSTITFNHNESGYEFKNSSGTGILISGSTKVVNQAGTTIFTAANTYRGGTEITGGKLIVNNTTGLGTGSGAVTVSGGGQLGGHGTVGAVVVGNGGSTYPGDPQILTAASIQYQAGSTAQFAIETGVGGTPTAGVDYDRIAISGGTAGVLGIDSGATLQINLTSDALSYLQDQATQAMPANYFLFTLGNGTSTGNFGQLTITEGGNTYTQSIVGGEANFADLGLAFRVGYTGDATTNSLAGGHDVTFSVVAVPEPAAAALLLCAGMGGLMVRRRAMR</sequence>
<dbReference type="InterPro" id="IPR030895">
    <property type="entry name" value="T5SS_PEPC_rpt"/>
</dbReference>
<keyword evidence="2" id="KW-0812">Transmembrane</keyword>
<evidence type="ECO:0000256" key="1">
    <source>
        <dbReference type="ARBA" id="ARBA00022729"/>
    </source>
</evidence>
<dbReference type="RefSeq" id="WP_211629751.1">
    <property type="nucleotide sequence ID" value="NZ_CP073100.1"/>
</dbReference>
<name>A0A975G5F2_9BACT</name>
<accession>A0A975G5F2</accession>
<keyword evidence="5" id="KW-1185">Reference proteome</keyword>
<feature type="transmembrane region" description="Helical" evidence="2">
    <location>
        <begin position="600"/>
        <end position="616"/>
    </location>
</feature>
<dbReference type="NCBIfam" id="TIGR04393">
    <property type="entry name" value="rpt_T5SS_PEPC"/>
    <property type="match status" value="3"/>
</dbReference>
<dbReference type="NCBIfam" id="TIGR02601">
    <property type="entry name" value="autotrns_rpt"/>
    <property type="match status" value="1"/>
</dbReference>
<proteinExistence type="predicted"/>
<dbReference type="KEGG" id="lamb:KBB96_12350"/>
<dbReference type="Proteomes" id="UP000676169">
    <property type="component" value="Chromosome"/>
</dbReference>
<feature type="signal peptide" evidence="3">
    <location>
        <begin position="1"/>
        <end position="30"/>
    </location>
</feature>